<protein>
    <recommendedName>
        <fullName evidence="2">DED domain-containing protein</fullName>
    </recommendedName>
</protein>
<dbReference type="PROSITE" id="PS50168">
    <property type="entry name" value="DED"/>
    <property type="match status" value="1"/>
</dbReference>
<dbReference type="InterPro" id="IPR011029">
    <property type="entry name" value="DEATH-like_dom_sf"/>
</dbReference>
<keyword evidence="4" id="KW-1185">Reference proteome</keyword>
<dbReference type="Gene3D" id="1.10.533.10">
    <property type="entry name" value="Death Domain, Fas"/>
    <property type="match status" value="1"/>
</dbReference>
<organism evidence="3 4">
    <name type="scientific">Geodia barretti</name>
    <name type="common">Barrett's horny sponge</name>
    <dbReference type="NCBI Taxonomy" id="519541"/>
    <lineage>
        <taxon>Eukaryota</taxon>
        <taxon>Metazoa</taxon>
        <taxon>Porifera</taxon>
        <taxon>Demospongiae</taxon>
        <taxon>Heteroscleromorpha</taxon>
        <taxon>Tetractinellida</taxon>
        <taxon>Astrophorina</taxon>
        <taxon>Geodiidae</taxon>
        <taxon>Geodia</taxon>
    </lineage>
</organism>
<dbReference type="Proteomes" id="UP001174909">
    <property type="component" value="Unassembled WGS sequence"/>
</dbReference>
<reference evidence="3" key="1">
    <citation type="submission" date="2023-03" db="EMBL/GenBank/DDBJ databases">
        <authorList>
            <person name="Steffen K."/>
            <person name="Cardenas P."/>
        </authorList>
    </citation>
    <scope>NUCLEOTIDE SEQUENCE</scope>
</reference>
<dbReference type="EMBL" id="CASHTH010004499">
    <property type="protein sequence ID" value="CAI8058272.1"/>
    <property type="molecule type" value="Genomic_DNA"/>
</dbReference>
<feature type="compositionally biased region" description="Low complexity" evidence="1">
    <location>
        <begin position="188"/>
        <end position="203"/>
    </location>
</feature>
<evidence type="ECO:0000313" key="4">
    <source>
        <dbReference type="Proteomes" id="UP001174909"/>
    </source>
</evidence>
<feature type="domain" description="DED" evidence="2">
    <location>
        <begin position="7"/>
        <end position="90"/>
    </location>
</feature>
<sequence length="299" mass="33853">MSDSTHEYRAFIVSVSKLLKAEEVFELATIWLGGKTDVSDYEPAEEKKSLGLKLFIAMDCSGILSWTDLGGLLKILKSVNRYDLVDMVDSFINDKGKSCSKRYTKKKRAKSNQEEEERKQLQLIYENLVMRSLDMERHIIGLRTILRKEDPVLDDGVRVVQGAESVAQSLAAELERDLNMLVRRSRADSSTSSSSDESNGSSRRNSRILVPVSESIYGNLQPDIGQVVTNTAQAQPTPLNYLVYKIETDQSRNLALSKLNLVTQSQYKKHNLRQNLHQALRHPSQRVLHYQGANMCPQH</sequence>
<gene>
    <name evidence="3" type="ORF">GBAR_LOCUS31677</name>
</gene>
<evidence type="ECO:0000313" key="3">
    <source>
        <dbReference type="EMBL" id="CAI8058272.1"/>
    </source>
</evidence>
<dbReference type="GO" id="GO:0042981">
    <property type="term" value="P:regulation of apoptotic process"/>
    <property type="evidence" value="ECO:0007669"/>
    <property type="project" value="InterPro"/>
</dbReference>
<accession>A0AA35XNE0</accession>
<evidence type="ECO:0000259" key="2">
    <source>
        <dbReference type="PROSITE" id="PS50168"/>
    </source>
</evidence>
<comment type="caution">
    <text evidence="3">The sequence shown here is derived from an EMBL/GenBank/DDBJ whole genome shotgun (WGS) entry which is preliminary data.</text>
</comment>
<name>A0AA35XNE0_GEOBA</name>
<proteinExistence type="predicted"/>
<evidence type="ECO:0000256" key="1">
    <source>
        <dbReference type="SAM" id="MobiDB-lite"/>
    </source>
</evidence>
<dbReference type="AlphaFoldDB" id="A0AA35XNE0"/>
<dbReference type="SUPFAM" id="SSF47986">
    <property type="entry name" value="DEATH domain"/>
    <property type="match status" value="1"/>
</dbReference>
<dbReference type="InterPro" id="IPR001875">
    <property type="entry name" value="DED_dom"/>
</dbReference>
<feature type="region of interest" description="Disordered" evidence="1">
    <location>
        <begin position="184"/>
        <end position="206"/>
    </location>
</feature>